<evidence type="ECO:0000313" key="3">
    <source>
        <dbReference type="Proteomes" id="UP000192639"/>
    </source>
</evidence>
<dbReference type="Proteomes" id="UP000192639">
    <property type="component" value="Unassembled WGS sequence"/>
</dbReference>
<accession>A0A1Y1S3Y9</accession>
<organism evidence="2 3">
    <name type="scientific">Enterospora canceri</name>
    <dbReference type="NCBI Taxonomy" id="1081671"/>
    <lineage>
        <taxon>Eukaryota</taxon>
        <taxon>Fungi</taxon>
        <taxon>Fungi incertae sedis</taxon>
        <taxon>Microsporidia</taxon>
        <taxon>Enterocytozoonidae</taxon>
        <taxon>Enterospora</taxon>
    </lineage>
</organism>
<sequence>MKTPKKTDKPVEDTEVSDNNTKIDKSTNKTQLMAVIINKTKNEQINLHYSVRQPLWPLICFPISVLMSLG</sequence>
<evidence type="ECO:0000256" key="1">
    <source>
        <dbReference type="SAM" id="MobiDB-lite"/>
    </source>
</evidence>
<dbReference type="EMBL" id="LWDP01000239">
    <property type="protein sequence ID" value="ORD93065.1"/>
    <property type="molecule type" value="Genomic_DNA"/>
</dbReference>
<feature type="compositionally biased region" description="Basic and acidic residues" evidence="1">
    <location>
        <begin position="1"/>
        <end position="12"/>
    </location>
</feature>
<name>A0A1Y1S3Y9_9MICR</name>
<comment type="caution">
    <text evidence="2">The sequence shown here is derived from an EMBL/GenBank/DDBJ whole genome shotgun (WGS) entry which is preliminary data.</text>
</comment>
<protein>
    <submittedName>
        <fullName evidence="2">Uncharacterized protein</fullName>
    </submittedName>
</protein>
<proteinExistence type="predicted"/>
<keyword evidence="3" id="KW-1185">Reference proteome</keyword>
<dbReference type="AlphaFoldDB" id="A0A1Y1S3Y9"/>
<dbReference type="VEuPathDB" id="MicrosporidiaDB:ECANGB1_1419"/>
<gene>
    <name evidence="2" type="ORF">ECANGB1_1419</name>
</gene>
<feature type="region of interest" description="Disordered" evidence="1">
    <location>
        <begin position="1"/>
        <end position="24"/>
    </location>
</feature>
<evidence type="ECO:0000313" key="2">
    <source>
        <dbReference type="EMBL" id="ORD93065.1"/>
    </source>
</evidence>
<reference evidence="2 3" key="1">
    <citation type="journal article" date="2017" name="Environ. Microbiol.">
        <title>Decay of the glycolytic pathway and adaptation to intranuclear parasitism within Enterocytozoonidae microsporidia.</title>
        <authorList>
            <person name="Wiredu Boakye D."/>
            <person name="Jaroenlak P."/>
            <person name="Prachumwat A."/>
            <person name="Williams T.A."/>
            <person name="Bateman K.S."/>
            <person name="Itsathitphaisarn O."/>
            <person name="Sritunyalucksana K."/>
            <person name="Paszkiewicz K.H."/>
            <person name="Moore K.A."/>
            <person name="Stentiford G.D."/>
            <person name="Williams B.A."/>
        </authorList>
    </citation>
    <scope>NUCLEOTIDE SEQUENCE [LARGE SCALE GENOMIC DNA]</scope>
    <source>
        <strain evidence="2 3">GB1</strain>
    </source>
</reference>